<name>A0A9X1ACL6_9HYPH</name>
<evidence type="ECO:0000256" key="1">
    <source>
        <dbReference type="ARBA" id="ARBA00004442"/>
    </source>
</evidence>
<feature type="signal peptide" evidence="6">
    <location>
        <begin position="1"/>
        <end position="20"/>
    </location>
</feature>
<evidence type="ECO:0000259" key="7">
    <source>
        <dbReference type="Pfam" id="PF13505"/>
    </source>
</evidence>
<dbReference type="Pfam" id="PF13505">
    <property type="entry name" value="OMP_b-brl"/>
    <property type="match status" value="1"/>
</dbReference>
<dbReference type="SUPFAM" id="SSF56925">
    <property type="entry name" value="OMPA-like"/>
    <property type="match status" value="1"/>
</dbReference>
<dbReference type="RefSeq" id="WP_214391214.1">
    <property type="nucleotide sequence ID" value="NZ_JAFLWW010000004.1"/>
</dbReference>
<feature type="domain" description="Outer membrane protein beta-barrel" evidence="7">
    <location>
        <begin position="39"/>
        <end position="228"/>
    </location>
</feature>
<dbReference type="EMBL" id="JAFLWW010000004">
    <property type="protein sequence ID" value="MBT1157289.1"/>
    <property type="molecule type" value="Genomic_DNA"/>
</dbReference>
<evidence type="ECO:0000313" key="9">
    <source>
        <dbReference type="Proteomes" id="UP001138921"/>
    </source>
</evidence>
<keyword evidence="9" id="KW-1185">Reference proteome</keyword>
<comment type="subcellular location">
    <subcellularLocation>
        <location evidence="1">Cell outer membrane</location>
    </subcellularLocation>
</comment>
<dbReference type="Gene3D" id="2.40.160.20">
    <property type="match status" value="1"/>
</dbReference>
<dbReference type="GO" id="GO:0009279">
    <property type="term" value="C:cell outer membrane"/>
    <property type="evidence" value="ECO:0007669"/>
    <property type="project" value="UniProtKB-SubCell"/>
</dbReference>
<dbReference type="InterPro" id="IPR051692">
    <property type="entry name" value="OMP-like"/>
</dbReference>
<evidence type="ECO:0000256" key="4">
    <source>
        <dbReference type="ARBA" id="ARBA00023237"/>
    </source>
</evidence>
<evidence type="ECO:0000256" key="6">
    <source>
        <dbReference type="SAM" id="SignalP"/>
    </source>
</evidence>
<evidence type="ECO:0000256" key="3">
    <source>
        <dbReference type="ARBA" id="ARBA00023136"/>
    </source>
</evidence>
<dbReference type="PANTHER" id="PTHR34001:SF3">
    <property type="entry name" value="BLL7405 PROTEIN"/>
    <property type="match status" value="1"/>
</dbReference>
<reference evidence="8" key="2">
    <citation type="submission" date="2021-03" db="EMBL/GenBank/DDBJ databases">
        <authorList>
            <person name="Artuso I."/>
            <person name="Turrini P."/>
            <person name="Pirolo M."/>
            <person name="Lugli G.A."/>
            <person name="Ventura M."/>
            <person name="Visca P."/>
        </authorList>
    </citation>
    <scope>NUCLEOTIDE SEQUENCE</scope>
    <source>
        <strain evidence="8">LMG 26462</strain>
    </source>
</reference>
<dbReference type="InterPro" id="IPR011250">
    <property type="entry name" value="OMP/PagP_B-barrel"/>
</dbReference>
<evidence type="ECO:0000256" key="2">
    <source>
        <dbReference type="ARBA" id="ARBA00022729"/>
    </source>
</evidence>
<organism evidence="8 9">
    <name type="scientific">Aminobacter anthyllidis</name>
    <dbReference type="NCBI Taxonomy" id="1035067"/>
    <lineage>
        <taxon>Bacteria</taxon>
        <taxon>Pseudomonadati</taxon>
        <taxon>Pseudomonadota</taxon>
        <taxon>Alphaproteobacteria</taxon>
        <taxon>Hyphomicrobiales</taxon>
        <taxon>Phyllobacteriaceae</taxon>
        <taxon>Aminobacter</taxon>
    </lineage>
</organism>
<reference evidence="8" key="1">
    <citation type="journal article" date="2021" name="Microorganisms">
        <title>Phylogenomic Reconstruction and Metabolic Potential of the Genus Aminobacter.</title>
        <authorList>
            <person name="Artuso I."/>
            <person name="Turrini P."/>
            <person name="Pirolo M."/>
            <person name="Lugli G.A."/>
            <person name="Ventura M."/>
            <person name="Visca P."/>
        </authorList>
    </citation>
    <scope>NUCLEOTIDE SEQUENCE</scope>
    <source>
        <strain evidence="8">LMG 26462</strain>
    </source>
</reference>
<gene>
    <name evidence="8" type="ORF">J1C56_16990</name>
</gene>
<accession>A0A9X1ACL6</accession>
<feature type="chain" id="PRO_5040840684" evidence="6">
    <location>
        <begin position="21"/>
        <end position="228"/>
    </location>
</feature>
<dbReference type="AlphaFoldDB" id="A0A9X1ACL6"/>
<proteinExistence type="inferred from homology"/>
<dbReference type="Proteomes" id="UP001138921">
    <property type="component" value="Unassembled WGS sequence"/>
</dbReference>
<dbReference type="PANTHER" id="PTHR34001">
    <property type="entry name" value="BLL7405 PROTEIN"/>
    <property type="match status" value="1"/>
</dbReference>
<dbReference type="InterPro" id="IPR027385">
    <property type="entry name" value="Beta-barrel_OMP"/>
</dbReference>
<keyword evidence="4" id="KW-0998">Cell outer membrane</keyword>
<protein>
    <submittedName>
        <fullName evidence="8">Porin family protein</fullName>
    </submittedName>
</protein>
<evidence type="ECO:0000313" key="8">
    <source>
        <dbReference type="EMBL" id="MBT1157289.1"/>
    </source>
</evidence>
<keyword evidence="3" id="KW-0472">Membrane</keyword>
<comment type="caution">
    <text evidence="8">The sequence shown here is derived from an EMBL/GenBank/DDBJ whole genome shotgun (WGS) entry which is preliminary data.</text>
</comment>
<evidence type="ECO:0000256" key="5">
    <source>
        <dbReference type="ARBA" id="ARBA00038306"/>
    </source>
</evidence>
<comment type="similarity">
    <text evidence="5">Belongs to the Omp25/RopB family.</text>
</comment>
<sequence length="228" mass="23816">MKKLFLTSAFLLGLSGIASAADAVVLEPTPEASLAPVFTWTGGYVGLQAGYLWGDGHSSYPTGAFADPDIDGWLVGGYVGYNYQMANNIVLGIDADLAWSNADGFGDGMLAGGIPVGPGTGDLYELTWSGAARLRVGYAMDRFLPYLAGGLAFGDVDVTPFTAGVAGTTVGDNMVGWTIGAGVEYAFTDNLIGRAEYRYTDFGDFDIAPGASAELTTHDVRLGIAYKF</sequence>
<keyword evidence="2 6" id="KW-0732">Signal</keyword>